<proteinExistence type="predicted"/>
<dbReference type="KEGG" id="amus:LMH87_008795"/>
<organism evidence="2 3">
    <name type="scientific">Akanthomyces muscarius</name>
    <name type="common">Entomopathogenic fungus</name>
    <name type="synonym">Lecanicillium muscarium</name>
    <dbReference type="NCBI Taxonomy" id="2231603"/>
    <lineage>
        <taxon>Eukaryota</taxon>
        <taxon>Fungi</taxon>
        <taxon>Dikarya</taxon>
        <taxon>Ascomycota</taxon>
        <taxon>Pezizomycotina</taxon>
        <taxon>Sordariomycetes</taxon>
        <taxon>Hypocreomycetidae</taxon>
        <taxon>Hypocreales</taxon>
        <taxon>Cordycipitaceae</taxon>
        <taxon>Akanthomyces</taxon>
    </lineage>
</organism>
<feature type="domain" description="Amidase" evidence="1">
    <location>
        <begin position="46"/>
        <end position="488"/>
    </location>
</feature>
<dbReference type="AlphaFoldDB" id="A0A9W8QHK8"/>
<dbReference type="SUPFAM" id="SSF75304">
    <property type="entry name" value="Amidase signature (AS) enzymes"/>
    <property type="match status" value="1"/>
</dbReference>
<dbReference type="PANTHER" id="PTHR42678:SF34">
    <property type="entry name" value="OS04G0183300 PROTEIN"/>
    <property type="match status" value="1"/>
</dbReference>
<evidence type="ECO:0000313" key="3">
    <source>
        <dbReference type="Proteomes" id="UP001144673"/>
    </source>
</evidence>
<dbReference type="InterPro" id="IPR036928">
    <property type="entry name" value="AS_sf"/>
</dbReference>
<evidence type="ECO:0000259" key="1">
    <source>
        <dbReference type="Pfam" id="PF01425"/>
    </source>
</evidence>
<name>A0A9W8QHK8_AKAMU</name>
<dbReference type="Proteomes" id="UP001144673">
    <property type="component" value="Unassembled WGS sequence"/>
</dbReference>
<keyword evidence="3" id="KW-1185">Reference proteome</keyword>
<gene>
    <name evidence="2" type="ORF">LMH87_008795</name>
</gene>
<dbReference type="GeneID" id="80895954"/>
<dbReference type="EMBL" id="JAJHUN010000006">
    <property type="protein sequence ID" value="KAJ4158262.1"/>
    <property type="molecule type" value="Genomic_DNA"/>
</dbReference>
<reference evidence="2" key="1">
    <citation type="journal article" date="2023" name="Access Microbiol">
        <title>De-novo genome assembly for Akanthomyces muscarius, a biocontrol agent of insect agricultural pests.</title>
        <authorList>
            <person name="Erdos Z."/>
            <person name="Studholme D.J."/>
            <person name="Raymond B."/>
            <person name="Sharma M."/>
        </authorList>
    </citation>
    <scope>NUCLEOTIDE SEQUENCE</scope>
    <source>
        <strain evidence="2">Ve6</strain>
    </source>
</reference>
<dbReference type="PANTHER" id="PTHR42678">
    <property type="entry name" value="AMIDASE"/>
    <property type="match status" value="1"/>
</dbReference>
<evidence type="ECO:0000313" key="2">
    <source>
        <dbReference type="EMBL" id="KAJ4158262.1"/>
    </source>
</evidence>
<dbReference type="Pfam" id="PF01425">
    <property type="entry name" value="Amidase"/>
    <property type="match status" value="1"/>
</dbReference>
<accession>A0A9W8QHK8</accession>
<dbReference type="Gene3D" id="3.90.1300.10">
    <property type="entry name" value="Amidase signature (AS) domain"/>
    <property type="match status" value="1"/>
</dbReference>
<dbReference type="InterPro" id="IPR023631">
    <property type="entry name" value="Amidase_dom"/>
</dbReference>
<dbReference type="RefSeq" id="XP_056056629.1">
    <property type="nucleotide sequence ID" value="XM_056202026.1"/>
</dbReference>
<comment type="caution">
    <text evidence="2">The sequence shown here is derived from an EMBL/GenBank/DDBJ whole genome shotgun (WGS) entry which is preliminary data.</text>
</comment>
<protein>
    <recommendedName>
        <fullName evidence="1">Amidase domain-containing protein</fullName>
    </recommendedName>
</protein>
<sequence length="506" mass="54870">MRQVRLSIGRKNHRQKMSKPLFNPQTANAVELAQLLGHGQLTSVQIVEAYLAQIDLHNPGLNALISRSPRENVLRAAERLDQERNNGKLRGPLHGIPIILKDCFTTASDLGMSTTCGSLALVGAKASKNSAIVQKMIDGGLIILAKANMTEFCGMKMTYMMPGWSAHGGQTLSPYVRVIEKDEKILGHSAPGGSSTGSAVSLSAGFAPLAMGTETIGSIITPTSRNALYGLKPTVGAQDTTGMYTMTEFYDSPGPMAKSAADVRELAGLLLDKVFDSPDMGSWKDLSVGIVDPRLWTMDESMCRQHDGSAENMVEEYESMVETLRKSGCSLQYPFAVPDLTGYPDTISLAHWDFKNVCMPEFLKVFDECPVSSVEDIVKFNEENKERAMPEPYTEQNDLIKAMNSNDPPEAVDEIKKTLRGKARTVLDTAFDEAEVNLLVGTCDSAFCVHAAAAGYPVAAVPLSTLKYNGRPFGLCVIARADGEEALLRFMAAYEAAMPSRTVPVL</sequence>